<dbReference type="Gene3D" id="3.40.50.620">
    <property type="entry name" value="HUPs"/>
    <property type="match status" value="1"/>
</dbReference>
<dbReference type="InterPro" id="IPR014729">
    <property type="entry name" value="Rossmann-like_a/b/a_fold"/>
</dbReference>
<feature type="binding site" evidence="8">
    <location>
        <position position="140"/>
    </location>
    <ligand>
        <name>L-tryptophan</name>
        <dbReference type="ChEBI" id="CHEBI:57912"/>
    </ligand>
</feature>
<dbReference type="InterPro" id="IPR024109">
    <property type="entry name" value="Trp-tRNA-ligase_bac-type"/>
</dbReference>
<protein>
    <recommendedName>
        <fullName evidence="8">Tryptophan--tRNA ligase</fullName>
        <ecNumber evidence="8">6.1.1.2</ecNumber>
    </recommendedName>
    <alternativeName>
        <fullName evidence="8">Tryptophanyl-tRNA synthetase</fullName>
        <shortName evidence="8">TrpRS</shortName>
    </alternativeName>
</protein>
<evidence type="ECO:0000256" key="7">
    <source>
        <dbReference type="ARBA" id="ARBA00049929"/>
    </source>
</evidence>
<dbReference type="PROSITE" id="PS00178">
    <property type="entry name" value="AA_TRNA_LIGASE_I"/>
    <property type="match status" value="1"/>
</dbReference>
<feature type="binding site" evidence="8">
    <location>
        <begin position="11"/>
        <end position="13"/>
    </location>
    <ligand>
        <name>ATP</name>
        <dbReference type="ChEBI" id="CHEBI:30616"/>
    </ligand>
</feature>
<evidence type="ECO:0000256" key="5">
    <source>
        <dbReference type="ARBA" id="ARBA00022917"/>
    </source>
</evidence>
<dbReference type="PATRIC" id="fig|1029822.3.peg.70"/>
<comment type="caution">
    <text evidence="8">Lacks conserved residue(s) required for the propagation of feature annotation.</text>
</comment>
<evidence type="ECO:0000256" key="1">
    <source>
        <dbReference type="ARBA" id="ARBA00005594"/>
    </source>
</evidence>
<dbReference type="InterPro" id="IPR002305">
    <property type="entry name" value="aa-tRNA-synth_Ic"/>
</dbReference>
<evidence type="ECO:0000256" key="4">
    <source>
        <dbReference type="ARBA" id="ARBA00022840"/>
    </source>
</evidence>
<dbReference type="SUPFAM" id="SSF52374">
    <property type="entry name" value="Nucleotidylyl transferase"/>
    <property type="match status" value="1"/>
</dbReference>
<keyword evidence="4 8" id="KW-0067">ATP-binding</keyword>
<feature type="binding site" evidence="8">
    <location>
        <begin position="200"/>
        <end position="204"/>
    </location>
    <ligand>
        <name>ATP</name>
        <dbReference type="ChEBI" id="CHEBI:30616"/>
    </ligand>
</feature>
<reference evidence="10 11" key="1">
    <citation type="journal article" date="2011" name="J. Bacteriol.">
        <title>Genome Sequence of Lactobacillus salivarius NIAS840, Isolated from Chicken Intestine.</title>
        <authorList>
            <person name="Ham J.S."/>
            <person name="Kim H.W."/>
            <person name="Seol K.H."/>
            <person name="Jang A."/>
            <person name="Jeong S.G."/>
            <person name="Oh M.H."/>
            <person name="Kim D.H."/>
            <person name="Kang D.K."/>
            <person name="Kim G.B."/>
            <person name="Cha C.J."/>
        </authorList>
    </citation>
    <scope>NUCLEOTIDE SEQUENCE [LARGE SCALE GENOMIC DNA]</scope>
    <source>
        <strain evidence="10 11">NIAS840</strain>
    </source>
</reference>
<dbReference type="NCBIfam" id="TIGR00233">
    <property type="entry name" value="trpS"/>
    <property type="match status" value="1"/>
</dbReference>
<dbReference type="Gene3D" id="1.10.240.10">
    <property type="entry name" value="Tyrosyl-Transfer RNA Synthetase"/>
    <property type="match status" value="1"/>
</dbReference>
<evidence type="ECO:0000256" key="3">
    <source>
        <dbReference type="ARBA" id="ARBA00022741"/>
    </source>
</evidence>
<name>F5VFC9_9LACO</name>
<dbReference type="InterPro" id="IPR050203">
    <property type="entry name" value="Trp-tRNA_synthetase"/>
</dbReference>
<dbReference type="Pfam" id="PF00579">
    <property type="entry name" value="tRNA-synt_1b"/>
    <property type="match status" value="1"/>
</dbReference>
<dbReference type="AlphaFoldDB" id="F5VFC9"/>
<feature type="binding site" evidence="8">
    <location>
        <position position="192"/>
    </location>
    <ligand>
        <name>ATP</name>
        <dbReference type="ChEBI" id="CHEBI:30616"/>
    </ligand>
</feature>
<keyword evidence="3 8" id="KW-0547">Nucleotide-binding</keyword>
<evidence type="ECO:0000256" key="8">
    <source>
        <dbReference type="HAMAP-Rule" id="MF_00140"/>
    </source>
</evidence>
<accession>F5VFC9</accession>
<dbReference type="GO" id="GO:0005829">
    <property type="term" value="C:cytosol"/>
    <property type="evidence" value="ECO:0007669"/>
    <property type="project" value="TreeGrafter"/>
</dbReference>
<feature type="binding site" evidence="8">
    <location>
        <begin position="152"/>
        <end position="154"/>
    </location>
    <ligand>
        <name>ATP</name>
        <dbReference type="ChEBI" id="CHEBI:30616"/>
    </ligand>
</feature>
<comment type="similarity">
    <text evidence="1 8 9">Belongs to the class-I aminoacyl-tRNA synthetase family.</text>
</comment>
<dbReference type="CDD" id="cd00806">
    <property type="entry name" value="TrpRS_core"/>
    <property type="match status" value="1"/>
</dbReference>
<keyword evidence="2 8" id="KW-0436">Ligase</keyword>
<evidence type="ECO:0000313" key="10">
    <source>
        <dbReference type="EMBL" id="EGL98385.1"/>
    </source>
</evidence>
<sequence length="339" mass="37945">MAKEIILTGDRPTGKLHVGHYIGSLKKRVSMQNSGKYDSYIMIADQQALTDNARDPEKIKNSLIQVALDYLAVGLDPKKSTIFVQSQIPALAELNLYYLNLVTVSRLERNPTVKAEIQQKHFERSIPAGFFTYPVSQAADITAFKANLVPVGDDQEPMLEQTREIVRTFNSIYGEVLVEPQGVFAPKGSGRLPGLDGNAKMSKSLNNAIYLSDDADTLRKKVMSMYTDPNHIHVEDPGKVEGNMVFTYLDIFDKDKDKVAELKEQYRAGGLGDVKIKRYLNEVLEAELGPIRARREEFAKDIPAVYAMLKEGSKKANEVANKTLEEVRRAIGVNYFDNI</sequence>
<feature type="binding site" evidence="8">
    <location>
        <begin position="19"/>
        <end position="20"/>
    </location>
    <ligand>
        <name>ATP</name>
        <dbReference type="ChEBI" id="CHEBI:30616"/>
    </ligand>
</feature>
<keyword evidence="5 8" id="KW-0648">Protein biosynthesis</keyword>
<comment type="catalytic activity">
    <reaction evidence="7 8">
        <text>tRNA(Trp) + L-tryptophan + ATP = L-tryptophyl-tRNA(Trp) + AMP + diphosphate + H(+)</text>
        <dbReference type="Rhea" id="RHEA:24080"/>
        <dbReference type="Rhea" id="RHEA-COMP:9671"/>
        <dbReference type="Rhea" id="RHEA-COMP:9705"/>
        <dbReference type="ChEBI" id="CHEBI:15378"/>
        <dbReference type="ChEBI" id="CHEBI:30616"/>
        <dbReference type="ChEBI" id="CHEBI:33019"/>
        <dbReference type="ChEBI" id="CHEBI:57912"/>
        <dbReference type="ChEBI" id="CHEBI:78442"/>
        <dbReference type="ChEBI" id="CHEBI:78535"/>
        <dbReference type="ChEBI" id="CHEBI:456215"/>
        <dbReference type="EC" id="6.1.1.2"/>
    </reaction>
</comment>
<dbReference type="InterPro" id="IPR001412">
    <property type="entry name" value="aa-tRNA-synth_I_CS"/>
</dbReference>
<evidence type="ECO:0000313" key="11">
    <source>
        <dbReference type="Proteomes" id="UP000006227"/>
    </source>
</evidence>
<dbReference type="GO" id="GO:0006436">
    <property type="term" value="P:tryptophanyl-tRNA aminoacylation"/>
    <property type="evidence" value="ECO:0007669"/>
    <property type="project" value="UniProtKB-UniRule"/>
</dbReference>
<comment type="subcellular location">
    <subcellularLocation>
        <location evidence="8">Cytoplasm</location>
    </subcellularLocation>
</comment>
<evidence type="ECO:0000256" key="2">
    <source>
        <dbReference type="ARBA" id="ARBA00022598"/>
    </source>
</evidence>
<evidence type="ECO:0000256" key="6">
    <source>
        <dbReference type="ARBA" id="ARBA00023146"/>
    </source>
</evidence>
<comment type="subunit">
    <text evidence="8">Homodimer.</text>
</comment>
<feature type="short sequence motif" description="'KMSKS' region" evidence="8">
    <location>
        <begin position="200"/>
        <end position="204"/>
    </location>
</feature>
<dbReference type="Proteomes" id="UP000006227">
    <property type="component" value="Unassembled WGS sequence"/>
</dbReference>
<organism evidence="10 11">
    <name type="scientific">Ligilactobacillus salivarius NIAS840</name>
    <dbReference type="NCBI Taxonomy" id="1029822"/>
    <lineage>
        <taxon>Bacteria</taxon>
        <taxon>Bacillati</taxon>
        <taxon>Bacillota</taxon>
        <taxon>Bacilli</taxon>
        <taxon>Lactobacillales</taxon>
        <taxon>Lactobacillaceae</taxon>
        <taxon>Ligilactobacillus</taxon>
    </lineage>
</organism>
<dbReference type="PRINTS" id="PR01039">
    <property type="entry name" value="TRNASYNTHTRP"/>
</dbReference>
<dbReference type="FunFam" id="3.40.50.620:FF:000094">
    <property type="entry name" value="Tryptophan--tRNA ligase"/>
    <property type="match status" value="1"/>
</dbReference>
<comment type="caution">
    <text evidence="10">The sequence shown here is derived from an EMBL/GenBank/DDBJ whole genome shotgun (WGS) entry which is preliminary data.</text>
</comment>
<dbReference type="GO" id="GO:0004830">
    <property type="term" value="F:tryptophan-tRNA ligase activity"/>
    <property type="evidence" value="ECO:0007669"/>
    <property type="project" value="UniProtKB-UniRule"/>
</dbReference>
<keyword evidence="8" id="KW-0963">Cytoplasm</keyword>
<dbReference type="EMBL" id="AFMN01000001">
    <property type="protein sequence ID" value="EGL98385.1"/>
    <property type="molecule type" value="Genomic_DNA"/>
</dbReference>
<evidence type="ECO:0000256" key="9">
    <source>
        <dbReference type="RuleBase" id="RU363036"/>
    </source>
</evidence>
<comment type="function">
    <text evidence="8">Catalyzes the attachment of tryptophan to tRNA(Trp).</text>
</comment>
<dbReference type="HAMAP" id="MF_00140_B">
    <property type="entry name" value="Trp_tRNA_synth_B"/>
    <property type="match status" value="1"/>
</dbReference>
<dbReference type="InterPro" id="IPR002306">
    <property type="entry name" value="Trp-tRNA-ligase"/>
</dbReference>
<gene>
    <name evidence="8" type="primary">trpS</name>
    <name evidence="10" type="ORF">NIAS840_00071</name>
</gene>
<dbReference type="FunFam" id="1.10.240.10:FF:000005">
    <property type="entry name" value="Tryptophan--tRNA ligase"/>
    <property type="match status" value="1"/>
</dbReference>
<dbReference type="RefSeq" id="WP_003704887.1">
    <property type="nucleotide sequence ID" value="NZ_AFMN01000001.1"/>
</dbReference>
<dbReference type="PANTHER" id="PTHR43766:SF1">
    <property type="entry name" value="TRYPTOPHAN--TRNA LIGASE, MITOCHONDRIAL"/>
    <property type="match status" value="1"/>
</dbReference>
<proteinExistence type="inferred from homology"/>
<dbReference type="EC" id="6.1.1.2" evidence="8"/>
<dbReference type="PANTHER" id="PTHR43766">
    <property type="entry name" value="TRYPTOPHAN--TRNA LIGASE, MITOCHONDRIAL"/>
    <property type="match status" value="1"/>
</dbReference>
<keyword evidence="6 8" id="KW-0030">Aminoacyl-tRNA synthetase</keyword>
<dbReference type="GO" id="GO:0005524">
    <property type="term" value="F:ATP binding"/>
    <property type="evidence" value="ECO:0007669"/>
    <property type="project" value="UniProtKB-UniRule"/>
</dbReference>